<dbReference type="SUPFAM" id="SSF46689">
    <property type="entry name" value="Homeodomain-like"/>
    <property type="match status" value="1"/>
</dbReference>
<dbReference type="PROSITE" id="PS00676">
    <property type="entry name" value="SIGMA54_INTERACT_2"/>
    <property type="match status" value="1"/>
</dbReference>
<keyword evidence="4" id="KW-0805">Transcription regulation</keyword>
<dbReference type="KEGG" id="asoc:CB4_03267"/>
<dbReference type="GO" id="GO:0005524">
    <property type="term" value="F:ATP binding"/>
    <property type="evidence" value="ECO:0007669"/>
    <property type="project" value="UniProtKB-KW"/>
</dbReference>
<dbReference type="InterPro" id="IPR030828">
    <property type="entry name" value="HTH_TyrR"/>
</dbReference>
<dbReference type="Pfam" id="PF18024">
    <property type="entry name" value="HTH_50"/>
    <property type="match status" value="1"/>
</dbReference>
<dbReference type="EMBL" id="AP017312">
    <property type="protein sequence ID" value="BAU29089.1"/>
    <property type="molecule type" value="Genomic_DNA"/>
</dbReference>
<dbReference type="PROSITE" id="PS50045">
    <property type="entry name" value="SIGMA54_INTERACT_4"/>
    <property type="match status" value="1"/>
</dbReference>
<dbReference type="InterPro" id="IPR027417">
    <property type="entry name" value="P-loop_NTPase"/>
</dbReference>
<evidence type="ECO:0000313" key="10">
    <source>
        <dbReference type="Proteomes" id="UP000217696"/>
    </source>
</evidence>
<dbReference type="FunFam" id="3.40.50.300:FF:000006">
    <property type="entry name" value="DNA-binding transcriptional regulator NtrC"/>
    <property type="match status" value="1"/>
</dbReference>
<dbReference type="InterPro" id="IPR025662">
    <property type="entry name" value="Sigma_54_int_dom_ATP-bd_1"/>
</dbReference>
<dbReference type="SUPFAM" id="SSF52540">
    <property type="entry name" value="P-loop containing nucleoside triphosphate hydrolases"/>
    <property type="match status" value="1"/>
</dbReference>
<reference evidence="9 10" key="1">
    <citation type="submission" date="2015-12" db="EMBL/GenBank/DDBJ databases">
        <title>Genome sequence of Aneurinibacillus soli.</title>
        <authorList>
            <person name="Lee J.S."/>
            <person name="Lee K.C."/>
            <person name="Kim K.K."/>
            <person name="Lee B.W."/>
        </authorList>
    </citation>
    <scope>NUCLEOTIDE SEQUENCE [LARGE SCALE GENOMIC DNA]</scope>
    <source>
        <strain evidence="9 10">CB4</strain>
    </source>
</reference>
<dbReference type="Pfam" id="PF25601">
    <property type="entry name" value="AAA_lid_14"/>
    <property type="match status" value="1"/>
</dbReference>
<evidence type="ECO:0000256" key="4">
    <source>
        <dbReference type="ARBA" id="ARBA00023015"/>
    </source>
</evidence>
<keyword evidence="2" id="KW-0058">Aromatic hydrocarbons catabolism</keyword>
<keyword evidence="10" id="KW-1185">Reference proteome</keyword>
<evidence type="ECO:0000256" key="1">
    <source>
        <dbReference type="ARBA" id="ARBA00022741"/>
    </source>
</evidence>
<evidence type="ECO:0000259" key="8">
    <source>
        <dbReference type="PROSITE" id="PS50045"/>
    </source>
</evidence>
<evidence type="ECO:0000256" key="7">
    <source>
        <dbReference type="ARBA" id="ARBA00029500"/>
    </source>
</evidence>
<dbReference type="PANTHER" id="PTHR32071">
    <property type="entry name" value="TRANSCRIPTIONAL REGULATORY PROTEIN"/>
    <property type="match status" value="1"/>
</dbReference>
<dbReference type="Gene3D" id="3.40.50.300">
    <property type="entry name" value="P-loop containing nucleotide triphosphate hydrolases"/>
    <property type="match status" value="1"/>
</dbReference>
<gene>
    <name evidence="9" type="primary">glnG</name>
    <name evidence="9" type="ORF">CB4_03267</name>
</gene>
<proteinExistence type="predicted"/>
<dbReference type="InterPro" id="IPR002078">
    <property type="entry name" value="Sigma_54_int"/>
</dbReference>
<dbReference type="GO" id="GO:0006355">
    <property type="term" value="P:regulation of DNA-templated transcription"/>
    <property type="evidence" value="ECO:0007669"/>
    <property type="project" value="InterPro"/>
</dbReference>
<evidence type="ECO:0000256" key="3">
    <source>
        <dbReference type="ARBA" id="ARBA00022840"/>
    </source>
</evidence>
<dbReference type="Pfam" id="PF00158">
    <property type="entry name" value="Sigma54_activat"/>
    <property type="match status" value="1"/>
</dbReference>
<evidence type="ECO:0000313" key="9">
    <source>
        <dbReference type="EMBL" id="BAU29089.1"/>
    </source>
</evidence>
<evidence type="ECO:0000256" key="6">
    <source>
        <dbReference type="ARBA" id="ARBA00023163"/>
    </source>
</evidence>
<dbReference type="InterPro" id="IPR025943">
    <property type="entry name" value="Sigma_54_int_dom_ATP-bd_2"/>
</dbReference>
<dbReference type="AlphaFoldDB" id="A0A0U5AZA9"/>
<dbReference type="SUPFAM" id="SSF55785">
    <property type="entry name" value="PYP-like sensor domain (PAS domain)"/>
    <property type="match status" value="1"/>
</dbReference>
<keyword evidence="5" id="KW-0238">DNA-binding</keyword>
<keyword evidence="6" id="KW-0804">Transcription</keyword>
<dbReference type="RefSeq" id="WP_157738016.1">
    <property type="nucleotide sequence ID" value="NZ_AP017312.1"/>
</dbReference>
<dbReference type="PROSITE" id="PS00675">
    <property type="entry name" value="SIGMA54_INTERACT_1"/>
    <property type="match status" value="1"/>
</dbReference>
<dbReference type="PROSITE" id="PS00688">
    <property type="entry name" value="SIGMA54_INTERACT_3"/>
    <property type="match status" value="1"/>
</dbReference>
<accession>A0A0U5AZA9</accession>
<dbReference type="Gene3D" id="1.10.10.60">
    <property type="entry name" value="Homeodomain-like"/>
    <property type="match status" value="1"/>
</dbReference>
<keyword evidence="1" id="KW-0547">Nucleotide-binding</keyword>
<name>A0A0U5AZA9_9BACL</name>
<dbReference type="CDD" id="cd00009">
    <property type="entry name" value="AAA"/>
    <property type="match status" value="1"/>
</dbReference>
<evidence type="ECO:0000256" key="5">
    <source>
        <dbReference type="ARBA" id="ARBA00023125"/>
    </source>
</evidence>
<dbReference type="PANTHER" id="PTHR32071:SF113">
    <property type="entry name" value="ALGINATE BIOSYNTHESIS TRANSCRIPTIONAL REGULATORY PROTEIN ALGB"/>
    <property type="match status" value="1"/>
</dbReference>
<evidence type="ECO:0000256" key="2">
    <source>
        <dbReference type="ARBA" id="ARBA00022797"/>
    </source>
</evidence>
<dbReference type="SMART" id="SM00382">
    <property type="entry name" value="AAA"/>
    <property type="match status" value="1"/>
</dbReference>
<dbReference type="InterPro" id="IPR025944">
    <property type="entry name" value="Sigma_54_int_dom_CS"/>
</dbReference>
<dbReference type="InterPro" id="IPR058031">
    <property type="entry name" value="AAA_lid_NorR"/>
</dbReference>
<sequence length="578" mass="66034">MRTLEAYAKLNLQKLWEQLPHGTLVLNTEGFVIGWHGELETWFLHAEEDVIRKHVSDVLPLVSSSYESFCQLGDEYWETQIKLPSLSLRGEWKRYIEDGEHVADFLVLRRDESYFELENLFDASFDEILITDGEGRILRAGTKSEQLYKQPTKELLGRKTTEVADLGGFTPSLLPEILEKKEKVSGIQVTANGKKLYVIGNPVFNPDGSIHRIIFNSREYEEVELLRKRLETTESLLDAYRSELEKLKQDGGGAADDMVVLSSEMQSVYRLAERIAHVDSTVLIIGESGVGKGMIAQKVHRSSHRNDRNFVHINCGAIPETLIESELFGFEKGAFTGAHASKKGVLEIADGGTVFLDEIGEVPLNVQVKLLQFLQDNTFRRLGGNQLMSVDTRIIAATNQDLRQLIREGKFREDLFYRLHVIPISMPPLRQRKEEIPALVQHFLARFTKKYGLFKQFHEDTVEILTAYDWPGNVRELENMVERLVVTSEGMEILPHHLPDTLWKDGKTMNAMPVVKIKGLCPLKDAVEEVERQLLSMAYEKYENTYRCAEVLRVNQSTVVRKMNKYLGTRKGENEHDN</sequence>
<dbReference type="GO" id="GO:0003677">
    <property type="term" value="F:DNA binding"/>
    <property type="evidence" value="ECO:0007669"/>
    <property type="project" value="UniProtKB-KW"/>
</dbReference>
<dbReference type="InterPro" id="IPR003593">
    <property type="entry name" value="AAA+_ATPase"/>
</dbReference>
<dbReference type="Proteomes" id="UP000217696">
    <property type="component" value="Chromosome"/>
</dbReference>
<keyword evidence="3" id="KW-0067">ATP-binding</keyword>
<protein>
    <recommendedName>
        <fullName evidence="7">HTH-type transcriptional regulatory protein TyrR</fullName>
    </recommendedName>
</protein>
<dbReference type="Gene3D" id="1.10.8.60">
    <property type="match status" value="1"/>
</dbReference>
<dbReference type="InterPro" id="IPR035965">
    <property type="entry name" value="PAS-like_dom_sf"/>
</dbReference>
<dbReference type="InterPro" id="IPR009057">
    <property type="entry name" value="Homeodomain-like_sf"/>
</dbReference>
<dbReference type="Gene3D" id="3.30.450.20">
    <property type="entry name" value="PAS domain"/>
    <property type="match status" value="1"/>
</dbReference>
<feature type="domain" description="Sigma-54 factor interaction" evidence="8">
    <location>
        <begin position="258"/>
        <end position="486"/>
    </location>
</feature>
<organism evidence="9 10">
    <name type="scientific">Aneurinibacillus soli</name>
    <dbReference type="NCBI Taxonomy" id="1500254"/>
    <lineage>
        <taxon>Bacteria</taxon>
        <taxon>Bacillati</taxon>
        <taxon>Bacillota</taxon>
        <taxon>Bacilli</taxon>
        <taxon>Bacillales</taxon>
        <taxon>Paenibacillaceae</taxon>
        <taxon>Aneurinibacillus group</taxon>
        <taxon>Aneurinibacillus</taxon>
    </lineage>
</organism>